<proteinExistence type="predicted"/>
<gene>
    <name evidence="2" type="ORF">N803_00720</name>
</gene>
<keyword evidence="1" id="KW-0732">Signal</keyword>
<evidence type="ECO:0000313" key="2">
    <source>
        <dbReference type="EMBL" id="KGN39554.1"/>
    </source>
</evidence>
<dbReference type="RefSeq" id="WP_035901739.1">
    <property type="nucleotide sequence ID" value="NZ_AVPK01000001.1"/>
</dbReference>
<feature type="signal peptide" evidence="1">
    <location>
        <begin position="1"/>
        <end position="33"/>
    </location>
</feature>
<sequence>MTSRTTLRRSSLAVAAAGAATALTFAAAPSASAAPIGVGWDVNVTTTVKKLNQQITFPQTRFPAQVDIFGDGSISGNLQLPDATSTLKVGSLPLAKVTLAVVPTKPVSGKLTGLDVVANQEFNIHIKKIEPLGLPINLVGNNCKTATPVKSQLTGTLTGLLDPYTLKGEYTIPKFSNCGLSTWLINLVIPGTGNTMSADFTNFKIGS</sequence>
<feature type="chain" id="PRO_5001971560" description="Secreted protein" evidence="1">
    <location>
        <begin position="34"/>
        <end position="207"/>
    </location>
</feature>
<dbReference type="AlphaFoldDB" id="A0A0A0JS94"/>
<dbReference type="InterPro" id="IPR006311">
    <property type="entry name" value="TAT_signal"/>
</dbReference>
<evidence type="ECO:0000313" key="3">
    <source>
        <dbReference type="Proteomes" id="UP000030011"/>
    </source>
</evidence>
<name>A0A0A0JS94_9MICO</name>
<comment type="caution">
    <text evidence="2">The sequence shown here is derived from an EMBL/GenBank/DDBJ whole genome shotgun (WGS) entry which is preliminary data.</text>
</comment>
<keyword evidence="3" id="KW-1185">Reference proteome</keyword>
<dbReference type="OrthoDB" id="4863392at2"/>
<evidence type="ECO:0000256" key="1">
    <source>
        <dbReference type="SAM" id="SignalP"/>
    </source>
</evidence>
<accession>A0A0A0JS94</accession>
<organism evidence="2 3">
    <name type="scientific">Knoellia subterranea KCTC 19937</name>
    <dbReference type="NCBI Taxonomy" id="1385521"/>
    <lineage>
        <taxon>Bacteria</taxon>
        <taxon>Bacillati</taxon>
        <taxon>Actinomycetota</taxon>
        <taxon>Actinomycetes</taxon>
        <taxon>Micrococcales</taxon>
        <taxon>Intrasporangiaceae</taxon>
        <taxon>Knoellia</taxon>
    </lineage>
</organism>
<dbReference type="EMBL" id="AVPK01000001">
    <property type="protein sequence ID" value="KGN39554.1"/>
    <property type="molecule type" value="Genomic_DNA"/>
</dbReference>
<evidence type="ECO:0008006" key="4">
    <source>
        <dbReference type="Google" id="ProtNLM"/>
    </source>
</evidence>
<protein>
    <recommendedName>
        <fullName evidence="4">Secreted protein</fullName>
    </recommendedName>
</protein>
<dbReference type="PROSITE" id="PS51318">
    <property type="entry name" value="TAT"/>
    <property type="match status" value="1"/>
</dbReference>
<dbReference type="Proteomes" id="UP000030011">
    <property type="component" value="Unassembled WGS sequence"/>
</dbReference>
<reference evidence="2 3" key="1">
    <citation type="submission" date="2013-08" db="EMBL/GenBank/DDBJ databases">
        <title>The genome sequence of Knoellia subterranea.</title>
        <authorList>
            <person name="Zhu W."/>
            <person name="Wang G."/>
        </authorList>
    </citation>
    <scope>NUCLEOTIDE SEQUENCE [LARGE SCALE GENOMIC DNA]</scope>
    <source>
        <strain evidence="2 3">KCTC 19937</strain>
    </source>
</reference>
<dbReference type="STRING" id="1385521.N803_00720"/>
<dbReference type="eggNOG" id="ENOG50333FX">
    <property type="taxonomic scope" value="Bacteria"/>
</dbReference>